<keyword evidence="5 7" id="KW-1133">Transmembrane helix</keyword>
<feature type="transmembrane region" description="Helical" evidence="7">
    <location>
        <begin position="267"/>
        <end position="290"/>
    </location>
</feature>
<dbReference type="RefSeq" id="WP_172276222.1">
    <property type="nucleotide sequence ID" value="NZ_CASGMU010000009.1"/>
</dbReference>
<feature type="transmembrane region" description="Helical" evidence="7">
    <location>
        <begin position="370"/>
        <end position="388"/>
    </location>
</feature>
<evidence type="ECO:0000256" key="1">
    <source>
        <dbReference type="ARBA" id="ARBA00004651"/>
    </source>
</evidence>
<feature type="transmembrane region" description="Helical" evidence="7">
    <location>
        <begin position="400"/>
        <end position="421"/>
    </location>
</feature>
<feature type="transmembrane region" description="Helical" evidence="7">
    <location>
        <begin position="182"/>
        <end position="203"/>
    </location>
</feature>
<dbReference type="Proteomes" id="UP000714420">
    <property type="component" value="Unassembled WGS sequence"/>
</dbReference>
<feature type="transmembrane region" description="Helical" evidence="7">
    <location>
        <begin position="229"/>
        <end position="246"/>
    </location>
</feature>
<feature type="domain" description="CstA N-terminal" evidence="8">
    <location>
        <begin position="155"/>
        <end position="286"/>
    </location>
</feature>
<evidence type="ECO:0000256" key="2">
    <source>
        <dbReference type="ARBA" id="ARBA00007755"/>
    </source>
</evidence>
<evidence type="ECO:0000256" key="3">
    <source>
        <dbReference type="ARBA" id="ARBA00022475"/>
    </source>
</evidence>
<dbReference type="PANTHER" id="PTHR30252">
    <property type="entry name" value="INNER MEMBRANE PEPTIDE TRANSPORTER"/>
    <property type="match status" value="1"/>
</dbReference>
<reference evidence="9 10" key="1">
    <citation type="submission" date="2020-05" db="EMBL/GenBank/DDBJ databases">
        <title>Distinct polysaccharide utilization as determinants for interspecies competition between intestinal Prevotella spp.</title>
        <authorList>
            <person name="Galvez E.J.C."/>
            <person name="Iljazovic A."/>
            <person name="Strowig T."/>
        </authorList>
    </citation>
    <scope>NUCLEOTIDE SEQUENCE [LARGE SCALE GENOMIC DNA]</scope>
    <source>
        <strain evidence="9 10">PMUR</strain>
    </source>
</reference>
<comment type="subcellular location">
    <subcellularLocation>
        <location evidence="1">Cell membrane</location>
        <topology evidence="1">Multi-pass membrane protein</topology>
    </subcellularLocation>
</comment>
<proteinExistence type="inferred from homology"/>
<name>A0ABX2AP62_9BACT</name>
<feature type="transmembrane region" description="Helical" evidence="7">
    <location>
        <begin position="323"/>
        <end position="342"/>
    </location>
</feature>
<dbReference type="EMBL" id="JABKKF010000010">
    <property type="protein sequence ID" value="NPD92743.1"/>
    <property type="molecule type" value="Genomic_DNA"/>
</dbReference>
<feature type="transmembrane region" description="Helical" evidence="7">
    <location>
        <begin position="79"/>
        <end position="97"/>
    </location>
</feature>
<feature type="domain" description="CstA N-terminal" evidence="8">
    <location>
        <begin position="4"/>
        <end position="142"/>
    </location>
</feature>
<keyword evidence="10" id="KW-1185">Reference proteome</keyword>
<sequence>MITFTLSLAALVLGYFIYGRFVEKVFGPDDRKTPAISKADGVDYVAMPNWKVFMIQFLNIAGTGPIFGAIMGAKFGVSAYLWIVFGCIFAGAVHDYLSGMLSMRSGGVGLPELVGQYLGLTTKRVMLVFSVLLLVMVGTVFVYSPAEILGGIWGSSAIWIIAIFIYYIIATMLPIDKIIGKVYPLFAFSLLFMALALMIGLYVRMPDIPELWEGIGNMAYAHDNSFTDNIFPCLFITIACGAISGFHATQSPLMARCVTSEKMGRPIFYGSMITEGIVALIWATVAMYFFYGSPNPGYELCGASSGGFHTSAPSVVNIVCNDWLGIVGGILAMLGVVAAPVTSGDTAFRSARLIVADFIKISQRSVRSRLIISIPLFVISMAMLLWQIENPDGFNVIWQYFGWANQTLAVFTLWTLTVYLVKNGRPYLITLVPALFMTTVCSTFLFVSKQAFGFDAHVGYMLGAAVLVLAVIWFSVWLYRYRKNNIKVK</sequence>
<feature type="transmembrane region" description="Helical" evidence="7">
    <location>
        <begin position="52"/>
        <end position="73"/>
    </location>
</feature>
<comment type="caution">
    <text evidence="9">The sequence shown here is derived from an EMBL/GenBank/DDBJ whole genome shotgun (WGS) entry which is preliminary data.</text>
</comment>
<accession>A0ABX2AP62</accession>
<feature type="transmembrane region" description="Helical" evidence="7">
    <location>
        <begin position="428"/>
        <end position="447"/>
    </location>
</feature>
<evidence type="ECO:0000313" key="10">
    <source>
        <dbReference type="Proteomes" id="UP000714420"/>
    </source>
</evidence>
<feature type="transmembrane region" description="Helical" evidence="7">
    <location>
        <begin position="152"/>
        <end position="170"/>
    </location>
</feature>
<evidence type="ECO:0000259" key="8">
    <source>
        <dbReference type="Pfam" id="PF02554"/>
    </source>
</evidence>
<dbReference type="InterPro" id="IPR051605">
    <property type="entry name" value="CstA"/>
</dbReference>
<keyword evidence="3" id="KW-1003">Cell membrane</keyword>
<feature type="domain" description="CstA N-terminal" evidence="8">
    <location>
        <begin position="328"/>
        <end position="441"/>
    </location>
</feature>
<comment type="similarity">
    <text evidence="2">Belongs to the peptide transporter carbon starvation (CstA) (TC 2.A.114) family.</text>
</comment>
<dbReference type="Pfam" id="PF02554">
    <property type="entry name" value="CstA"/>
    <property type="match status" value="3"/>
</dbReference>
<dbReference type="InterPro" id="IPR003706">
    <property type="entry name" value="CstA_N"/>
</dbReference>
<gene>
    <name evidence="9" type="ORF">HPS56_10400</name>
</gene>
<evidence type="ECO:0000256" key="7">
    <source>
        <dbReference type="SAM" id="Phobius"/>
    </source>
</evidence>
<evidence type="ECO:0000256" key="5">
    <source>
        <dbReference type="ARBA" id="ARBA00022989"/>
    </source>
</evidence>
<feature type="transmembrane region" description="Helical" evidence="7">
    <location>
        <begin position="125"/>
        <end position="146"/>
    </location>
</feature>
<evidence type="ECO:0000256" key="4">
    <source>
        <dbReference type="ARBA" id="ARBA00022692"/>
    </source>
</evidence>
<keyword evidence="6 7" id="KW-0472">Membrane</keyword>
<evidence type="ECO:0000313" key="9">
    <source>
        <dbReference type="EMBL" id="NPD92743.1"/>
    </source>
</evidence>
<keyword evidence="4 7" id="KW-0812">Transmembrane</keyword>
<evidence type="ECO:0000256" key="6">
    <source>
        <dbReference type="ARBA" id="ARBA00023136"/>
    </source>
</evidence>
<dbReference type="PANTHER" id="PTHR30252:SF4">
    <property type="entry name" value="CARBON STARVATION"/>
    <property type="match status" value="1"/>
</dbReference>
<feature type="transmembrane region" description="Helical" evidence="7">
    <location>
        <begin position="459"/>
        <end position="479"/>
    </location>
</feature>
<feature type="transmembrane region" description="Helical" evidence="7">
    <location>
        <begin position="6"/>
        <end position="22"/>
    </location>
</feature>
<protein>
    <submittedName>
        <fullName evidence="9">Carbon starvation protein A</fullName>
    </submittedName>
</protein>
<organism evidence="9 10">
    <name type="scientific">Xylanibacter muris</name>
    <dbReference type="NCBI Taxonomy" id="2736290"/>
    <lineage>
        <taxon>Bacteria</taxon>
        <taxon>Pseudomonadati</taxon>
        <taxon>Bacteroidota</taxon>
        <taxon>Bacteroidia</taxon>
        <taxon>Bacteroidales</taxon>
        <taxon>Prevotellaceae</taxon>
        <taxon>Xylanibacter</taxon>
    </lineage>
</organism>